<dbReference type="GO" id="GO:0016787">
    <property type="term" value="F:hydrolase activity"/>
    <property type="evidence" value="ECO:0007669"/>
    <property type="project" value="UniProtKB-UniRule"/>
</dbReference>
<dbReference type="AlphaFoldDB" id="A0AA90NNE3"/>
<dbReference type="Pfam" id="PF19890">
    <property type="entry name" value="DUF6363"/>
    <property type="match status" value="1"/>
</dbReference>
<dbReference type="InterPro" id="IPR002641">
    <property type="entry name" value="PNPLA_dom"/>
</dbReference>
<evidence type="ECO:0000256" key="3">
    <source>
        <dbReference type="ARBA" id="ARBA00023098"/>
    </source>
</evidence>
<feature type="active site" description="Nucleophile" evidence="4">
    <location>
        <position position="54"/>
    </location>
</feature>
<keyword evidence="3 4" id="KW-0443">Lipid metabolism</keyword>
<evidence type="ECO:0000313" key="6">
    <source>
        <dbReference type="EMBL" id="MDP0590379.1"/>
    </source>
</evidence>
<dbReference type="PANTHER" id="PTHR14226:SF25">
    <property type="entry name" value="PHOSPHOESTERASE"/>
    <property type="match status" value="1"/>
</dbReference>
<dbReference type="Pfam" id="PF01734">
    <property type="entry name" value="Patatin"/>
    <property type="match status" value="1"/>
</dbReference>
<keyword evidence="1 4" id="KW-0378">Hydrolase</keyword>
<feature type="short sequence motif" description="GXGXXG" evidence="4">
    <location>
        <begin position="24"/>
        <end position="29"/>
    </location>
</feature>
<proteinExistence type="predicted"/>
<comment type="caution">
    <text evidence="6">The sequence shown here is derived from an EMBL/GenBank/DDBJ whole genome shotgun (WGS) entry which is preliminary data.</text>
</comment>
<dbReference type="SUPFAM" id="SSF52151">
    <property type="entry name" value="FabD/lysophospholipase-like"/>
    <property type="match status" value="1"/>
</dbReference>
<dbReference type="CDD" id="cd07208">
    <property type="entry name" value="Pat_hypo_Ecoli_yjju_like"/>
    <property type="match status" value="1"/>
</dbReference>
<protein>
    <submittedName>
        <fullName evidence="6">Patatin family protein</fullName>
    </submittedName>
</protein>
<sequence>RVLKSRMQAITSSMDEKKALVVEGGGMRGVFTAGVLDAFHDKRFHQFGGYYGVSSGALNLTSFLSGQRGRNLRIYIELCKDPQLISVTRFLKGGNLFDLDFFFDRVNRHYSLDARRFKQTLASSTFCVVATNTETGSPAYFDIAESTQLERLVLILKATSAVPIIYKTPVEVDHQCVMDGSLSDPIPVVKALNDGFRDIILIRTRPFDYKKKPSVSRHFLAWQYRNKPAISTLLRENVAVYNNCLTDMENPDQIKNVRITQIAPSIPLRSGRNTRERAKLLVDYHLGYAQGYAVAEKLSKEIILSAT</sequence>
<feature type="active site" description="Proton acceptor" evidence="4">
    <location>
        <position position="179"/>
    </location>
</feature>
<dbReference type="Gene3D" id="3.40.1090.10">
    <property type="entry name" value="Cytosolic phospholipase A2 catalytic domain"/>
    <property type="match status" value="2"/>
</dbReference>
<evidence type="ECO:0000256" key="1">
    <source>
        <dbReference type="ARBA" id="ARBA00022801"/>
    </source>
</evidence>
<accession>A0AA90NNE3</accession>
<gene>
    <name evidence="6" type="ORF">QS748_14790</name>
</gene>
<keyword evidence="7" id="KW-1185">Reference proteome</keyword>
<dbReference type="InterPro" id="IPR037483">
    <property type="entry name" value="YjjU-like"/>
</dbReference>
<organism evidence="6 7">
    <name type="scientific">Candidatus Endonucleibacter bathymodioli</name>
    <dbReference type="NCBI Taxonomy" id="539814"/>
    <lineage>
        <taxon>Bacteria</taxon>
        <taxon>Pseudomonadati</taxon>
        <taxon>Pseudomonadota</taxon>
        <taxon>Gammaproteobacteria</taxon>
        <taxon>Oceanospirillales</taxon>
        <taxon>Endozoicomonadaceae</taxon>
        <taxon>Candidatus Endonucleibacter</taxon>
    </lineage>
</organism>
<dbReference type="GO" id="GO:0016042">
    <property type="term" value="P:lipid catabolic process"/>
    <property type="evidence" value="ECO:0007669"/>
    <property type="project" value="UniProtKB-UniRule"/>
</dbReference>
<feature type="non-terminal residue" evidence="6">
    <location>
        <position position="1"/>
    </location>
</feature>
<dbReference type="InterPro" id="IPR050301">
    <property type="entry name" value="NTE"/>
</dbReference>
<feature type="short sequence motif" description="GXSXG" evidence="4">
    <location>
        <begin position="52"/>
        <end position="56"/>
    </location>
</feature>
<evidence type="ECO:0000259" key="5">
    <source>
        <dbReference type="PROSITE" id="PS51635"/>
    </source>
</evidence>
<dbReference type="Proteomes" id="UP001178148">
    <property type="component" value="Unassembled WGS sequence"/>
</dbReference>
<name>A0AA90NNE3_9GAMM</name>
<dbReference type="InterPro" id="IPR016035">
    <property type="entry name" value="Acyl_Trfase/lysoPLipase"/>
</dbReference>
<dbReference type="PANTHER" id="PTHR14226">
    <property type="entry name" value="NEUROPATHY TARGET ESTERASE/SWISS CHEESE D.MELANOGASTER"/>
    <property type="match status" value="1"/>
</dbReference>
<keyword evidence="2 4" id="KW-0442">Lipid degradation</keyword>
<comment type="caution">
    <text evidence="4">Lacks conserved residue(s) required for the propagation of feature annotation.</text>
</comment>
<feature type="domain" description="PNPLA" evidence="5">
    <location>
        <begin position="20"/>
        <end position="192"/>
    </location>
</feature>
<evidence type="ECO:0000256" key="4">
    <source>
        <dbReference type="PROSITE-ProRule" id="PRU01161"/>
    </source>
</evidence>
<dbReference type="EMBL" id="JASXSV010000058">
    <property type="protein sequence ID" value="MDP0590379.1"/>
    <property type="molecule type" value="Genomic_DNA"/>
</dbReference>
<reference evidence="6 7" key="1">
    <citation type="journal article" date="2023" name="bioRxiv">
        <title>An intranuclear bacterial parasite of deep-sea mussels expresses apoptosis inhibitors acquired from its host.</title>
        <authorList>
            <person name="Gonzalez Porras M.A."/>
            <person name="Assie A."/>
            <person name="Tietjen M."/>
            <person name="Violette M."/>
            <person name="Kleiner M."/>
            <person name="Gruber-Vodicka H."/>
            <person name="Dubilier N."/>
            <person name="Leisch N."/>
        </authorList>
    </citation>
    <scope>NUCLEOTIDE SEQUENCE [LARGE SCALE GENOMIC DNA]</scope>
    <source>
        <strain evidence="6">IAP13</strain>
    </source>
</reference>
<dbReference type="PROSITE" id="PS51635">
    <property type="entry name" value="PNPLA"/>
    <property type="match status" value="1"/>
</dbReference>
<evidence type="ECO:0000313" key="7">
    <source>
        <dbReference type="Proteomes" id="UP001178148"/>
    </source>
</evidence>
<evidence type="ECO:0000256" key="2">
    <source>
        <dbReference type="ARBA" id="ARBA00022963"/>
    </source>
</evidence>
<dbReference type="InterPro" id="IPR045943">
    <property type="entry name" value="DUF6363"/>
</dbReference>